<accession>B0P969</accession>
<dbReference type="AlphaFoldDB" id="B0P969"/>
<protein>
    <submittedName>
        <fullName evidence="1">Uncharacterized protein</fullName>
    </submittedName>
</protein>
<name>B0P969_9FIRM</name>
<dbReference type="HOGENOM" id="CLU_2766797_0_0_9"/>
<organism evidence="1 2">
    <name type="scientific">Anaerotruncus colihominis DSM 17241</name>
    <dbReference type="NCBI Taxonomy" id="445972"/>
    <lineage>
        <taxon>Bacteria</taxon>
        <taxon>Bacillati</taxon>
        <taxon>Bacillota</taxon>
        <taxon>Clostridia</taxon>
        <taxon>Eubacteriales</taxon>
        <taxon>Oscillospiraceae</taxon>
        <taxon>Anaerotruncus</taxon>
    </lineage>
</organism>
<keyword evidence="2" id="KW-1185">Reference proteome</keyword>
<reference evidence="1" key="2">
    <citation type="submission" date="2013-09" db="EMBL/GenBank/DDBJ databases">
        <title>Draft genome sequence of Anaerotruncus colihominis(DSM 17241).</title>
        <authorList>
            <person name="Sudarsanam P."/>
            <person name="Ley R."/>
            <person name="Guruge J."/>
            <person name="Turnbaugh P.J."/>
            <person name="Mahowald M."/>
            <person name="Liep D."/>
            <person name="Gordon J."/>
        </authorList>
    </citation>
    <scope>NUCLEOTIDE SEQUENCE</scope>
    <source>
        <strain evidence="1">DSM 17241</strain>
    </source>
</reference>
<reference evidence="1" key="1">
    <citation type="submission" date="2007-11" db="EMBL/GenBank/DDBJ databases">
        <authorList>
            <person name="Fulton L."/>
            <person name="Clifton S."/>
            <person name="Fulton B."/>
            <person name="Xu J."/>
            <person name="Minx P."/>
            <person name="Pepin K.H."/>
            <person name="Johnson M."/>
            <person name="Thiruvilangam P."/>
            <person name="Bhonagiri V."/>
            <person name="Nash W.E."/>
            <person name="Mardis E.R."/>
            <person name="Wilson R.K."/>
        </authorList>
    </citation>
    <scope>NUCLEOTIDE SEQUENCE [LARGE SCALE GENOMIC DNA]</scope>
    <source>
        <strain evidence="1">DSM 17241</strain>
    </source>
</reference>
<comment type="caution">
    <text evidence="1">The sequence shown here is derived from an EMBL/GenBank/DDBJ whole genome shotgun (WGS) entry which is preliminary data.</text>
</comment>
<evidence type="ECO:0000313" key="1">
    <source>
        <dbReference type="EMBL" id="EDS11938.1"/>
    </source>
</evidence>
<sequence length="69" mass="7880">MIPPPFILRAHAQGVGNARDAPASPDEQYARIQAALLQKIQINRSLHRWRFLDYMDLVKRSEKQAGKPV</sequence>
<proteinExistence type="predicted"/>
<dbReference type="EMBL" id="ABGD02000009">
    <property type="protein sequence ID" value="EDS11938.1"/>
    <property type="molecule type" value="Genomic_DNA"/>
</dbReference>
<dbReference type="Proteomes" id="UP000003803">
    <property type="component" value="Unassembled WGS sequence"/>
</dbReference>
<evidence type="ECO:0000313" key="2">
    <source>
        <dbReference type="Proteomes" id="UP000003803"/>
    </source>
</evidence>
<gene>
    <name evidence="1" type="ORF">ANACOL_01315</name>
</gene>